<evidence type="ECO:0000313" key="4">
    <source>
        <dbReference type="Proteomes" id="UP000323876"/>
    </source>
</evidence>
<keyword evidence="2" id="KW-0812">Transmembrane</keyword>
<sequence>MATRSMPQPPFSTELLADLHADNVTPELREHLWPVVRQDGDALRFVHALDDVSAELRALGRSDQIIHPMPDDIAARLAEFVDGFDLDEEPTETGATIYRLPVAATPDTDDETTRVVRTPVAGQSVTDDETVRAVRASVTPAPAAEDETVRVIGTAVPAKPAPDDETVRVTGTPVAAPDTDDETVRVVRSPIASEPDDETVRILRTPVTPDPEADVDTVRGTRPAAPISLDDHRRSRLRWFTAAAAAVAVVACASIALTVVRGNDTTPTAQPTSDGTQLGADLSAPAMLSALGRNDATGLLGNPAARERCMRANGLERTVLGSNNIRYQGKDAVLILLTGPRTPKITALVVGTGCTTDDPQHLTVQDIG</sequence>
<dbReference type="EMBL" id="VXLC01000001">
    <property type="protein sequence ID" value="KAA8890544.1"/>
    <property type="molecule type" value="Genomic_DNA"/>
</dbReference>
<name>A0A5N0EQ83_9NOCA</name>
<accession>A0A5N0EQ83</accession>
<evidence type="ECO:0000313" key="3">
    <source>
        <dbReference type="EMBL" id="KAA8890544.1"/>
    </source>
</evidence>
<keyword evidence="2" id="KW-0472">Membrane</keyword>
<evidence type="ECO:0000256" key="1">
    <source>
        <dbReference type="SAM" id="MobiDB-lite"/>
    </source>
</evidence>
<dbReference type="AlphaFoldDB" id="A0A5N0EQ83"/>
<feature type="transmembrane region" description="Helical" evidence="2">
    <location>
        <begin position="239"/>
        <end position="260"/>
    </location>
</feature>
<feature type="region of interest" description="Disordered" evidence="1">
    <location>
        <begin position="207"/>
        <end position="226"/>
    </location>
</feature>
<organism evidence="3 4">
    <name type="scientific">Nocardia colli</name>
    <dbReference type="NCBI Taxonomy" id="2545717"/>
    <lineage>
        <taxon>Bacteria</taxon>
        <taxon>Bacillati</taxon>
        <taxon>Actinomycetota</taxon>
        <taxon>Actinomycetes</taxon>
        <taxon>Mycobacteriales</taxon>
        <taxon>Nocardiaceae</taxon>
        <taxon>Nocardia</taxon>
    </lineage>
</organism>
<reference evidence="3 4" key="1">
    <citation type="submission" date="2019-09" db="EMBL/GenBank/DDBJ databases">
        <authorList>
            <person name="Wang X."/>
        </authorList>
    </citation>
    <scope>NUCLEOTIDE SEQUENCE [LARGE SCALE GENOMIC DNA]</scope>
    <source>
        <strain evidence="3 4">CICC 11023</strain>
    </source>
</reference>
<dbReference type="OrthoDB" id="4566632at2"/>
<evidence type="ECO:0000256" key="2">
    <source>
        <dbReference type="SAM" id="Phobius"/>
    </source>
</evidence>
<proteinExistence type="predicted"/>
<comment type="caution">
    <text evidence="3">The sequence shown here is derived from an EMBL/GenBank/DDBJ whole genome shotgun (WGS) entry which is preliminary data.</text>
</comment>
<dbReference type="Proteomes" id="UP000323876">
    <property type="component" value="Unassembled WGS sequence"/>
</dbReference>
<protein>
    <submittedName>
        <fullName evidence="3">Uncharacterized protein</fullName>
    </submittedName>
</protein>
<dbReference type="RefSeq" id="WP_150400453.1">
    <property type="nucleotide sequence ID" value="NZ_VXLC01000001.1"/>
</dbReference>
<keyword evidence="4" id="KW-1185">Reference proteome</keyword>
<gene>
    <name evidence="3" type="ORF">F3087_04540</name>
</gene>
<keyword evidence="2" id="KW-1133">Transmembrane helix</keyword>